<keyword evidence="4" id="KW-0414">Isoprene biosynthesis</keyword>
<evidence type="ECO:0000256" key="3">
    <source>
        <dbReference type="ARBA" id="ARBA00012057"/>
    </source>
</evidence>
<dbReference type="GO" id="GO:0005737">
    <property type="term" value="C:cytoplasm"/>
    <property type="evidence" value="ECO:0007669"/>
    <property type="project" value="TreeGrafter"/>
</dbReference>
<evidence type="ECO:0000256" key="1">
    <source>
        <dbReference type="ARBA" id="ARBA00004826"/>
    </source>
</evidence>
<dbReference type="InterPro" id="IPR015797">
    <property type="entry name" value="NUDIX_hydrolase-like_dom_sf"/>
</dbReference>
<dbReference type="GO" id="GO:0008253">
    <property type="term" value="F:5'-nucleotidase activity"/>
    <property type="evidence" value="ECO:0007669"/>
    <property type="project" value="InterPro"/>
</dbReference>
<comment type="pathway">
    <text evidence="1">Isoprenoid biosynthesis; dimethylallyl diphosphate biosynthesis; dimethylallyl diphosphate from isopentenyl diphosphate: step 1/1.</text>
</comment>
<sequence>MSASTSGRIPVASSQEQINLLHSSKVIQVSTDDKAIGPLSKLESHLWANIGNKDLYHRAFSVLLFEKNTGSMLIQKRAAHKVTYPSMWANACCSHPEFNEDENTEPPSQGVIAAAYRRLEQELGIKKEQLLKQLHPLTRIKYSARCPGDGSDFGEAEIDYILIGLCKDQIPVAHNPEEVEETRWVSDLRELRRLPRSHHYVFTPWFDLLTKDEDCLELWWPTIKKTGDLGRITDMGSISREPGTVEGDNVVIEHIRVIVTSSYLLDSRHCASEKKKWVDDHLGTDPRFVVDLVLDKTLLFGDVLIDDNPRITGSCNPPMFGHHVLFTQPYNMRAKARLRLDGWFRTLEEAELFVDKVRLLTKRTEKSLTLADGPTQVTSFGFTRILESESDNNFNGISLGALHRLKGALYSYGREIVDVLDWEYGDDLRKCLPGELEGMYLMS</sequence>
<comment type="similarity">
    <text evidence="2">Belongs to the IPP isomerase type 1 family.</text>
</comment>
<dbReference type="Pfam" id="PF00293">
    <property type="entry name" value="NUDIX"/>
    <property type="match status" value="1"/>
</dbReference>
<accession>A0A7J6RE34</accession>
<name>A0A7J6RE34_PEROL</name>
<evidence type="ECO:0000256" key="2">
    <source>
        <dbReference type="ARBA" id="ARBA00007579"/>
    </source>
</evidence>
<gene>
    <name evidence="7" type="primary">IDI1_3</name>
    <name evidence="8" type="synonym">IDI1_4</name>
    <name evidence="8" type="ORF">FOZ62_010797</name>
    <name evidence="7" type="ORF">FOZ63_003269</name>
</gene>
<dbReference type="Gene3D" id="3.90.79.10">
    <property type="entry name" value="Nucleoside Triphosphate Pyrophosphohydrolase"/>
    <property type="match status" value="1"/>
</dbReference>
<dbReference type="GO" id="GO:0009264">
    <property type="term" value="P:deoxyribonucleotide catabolic process"/>
    <property type="evidence" value="ECO:0007669"/>
    <property type="project" value="InterPro"/>
</dbReference>
<dbReference type="EC" id="5.3.3.2" evidence="3"/>
<dbReference type="GO" id="GO:0004452">
    <property type="term" value="F:isopentenyl-diphosphate delta-isomerase activity"/>
    <property type="evidence" value="ECO:0007669"/>
    <property type="project" value="UniProtKB-EC"/>
</dbReference>
<dbReference type="AlphaFoldDB" id="A0A7J6RE34"/>
<keyword evidence="5 7" id="KW-0413">Isomerase</keyword>
<dbReference type="GO" id="GO:0050992">
    <property type="term" value="P:dimethylallyl diphosphate biosynthetic process"/>
    <property type="evidence" value="ECO:0007669"/>
    <property type="project" value="UniProtKB-UniPathway"/>
</dbReference>
<dbReference type="UniPathway" id="UPA00059">
    <property type="reaction ID" value="UER00104"/>
</dbReference>
<dbReference type="NCBIfam" id="TIGR02150">
    <property type="entry name" value="IPP_isom_1"/>
    <property type="match status" value="1"/>
</dbReference>
<dbReference type="PROSITE" id="PS51462">
    <property type="entry name" value="NUDIX"/>
    <property type="match status" value="1"/>
</dbReference>
<evidence type="ECO:0000256" key="4">
    <source>
        <dbReference type="ARBA" id="ARBA00023229"/>
    </source>
</evidence>
<dbReference type="InterPro" id="IPR036412">
    <property type="entry name" value="HAD-like_sf"/>
</dbReference>
<dbReference type="InterPro" id="IPR011876">
    <property type="entry name" value="IsopentenylPP_isomerase_typ1"/>
</dbReference>
<keyword evidence="9" id="KW-1185">Reference proteome</keyword>
<dbReference type="Proteomes" id="UP000574390">
    <property type="component" value="Unassembled WGS sequence"/>
</dbReference>
<dbReference type="Proteomes" id="UP000553632">
    <property type="component" value="Unassembled WGS sequence"/>
</dbReference>
<evidence type="ECO:0000313" key="7">
    <source>
        <dbReference type="EMBL" id="KAF4718954.1"/>
    </source>
</evidence>
<evidence type="ECO:0000313" key="8">
    <source>
        <dbReference type="EMBL" id="KAF4747972.1"/>
    </source>
</evidence>
<reference evidence="9 10" key="1">
    <citation type="submission" date="2020-04" db="EMBL/GenBank/DDBJ databases">
        <title>Perkinsus olseni comparative genomics.</title>
        <authorList>
            <person name="Bogema D.R."/>
        </authorList>
    </citation>
    <scope>NUCLEOTIDE SEQUENCE [LARGE SCALE GENOMIC DNA]</scope>
    <source>
        <strain evidence="8">ATCC PRA-205</strain>
        <strain evidence="7 9">ATCC PRA-207</strain>
    </source>
</reference>
<dbReference type="InterPro" id="IPR010708">
    <property type="entry name" value="5'(3')-deoxyribonucleotidase"/>
</dbReference>
<dbReference type="InterPro" id="IPR000086">
    <property type="entry name" value="NUDIX_hydrolase_dom"/>
</dbReference>
<evidence type="ECO:0000256" key="5">
    <source>
        <dbReference type="ARBA" id="ARBA00023235"/>
    </source>
</evidence>
<dbReference type="Gene3D" id="3.40.50.1000">
    <property type="entry name" value="HAD superfamily/HAD-like"/>
    <property type="match status" value="1"/>
</dbReference>
<dbReference type="EMBL" id="JABANM010005215">
    <property type="protein sequence ID" value="KAF4747972.1"/>
    <property type="molecule type" value="Genomic_DNA"/>
</dbReference>
<evidence type="ECO:0000313" key="10">
    <source>
        <dbReference type="Proteomes" id="UP000574390"/>
    </source>
</evidence>
<dbReference type="GO" id="GO:0009240">
    <property type="term" value="P:isopentenyl diphosphate biosynthetic process"/>
    <property type="evidence" value="ECO:0007669"/>
    <property type="project" value="TreeGrafter"/>
</dbReference>
<proteinExistence type="inferred from homology"/>
<protein>
    <recommendedName>
        <fullName evidence="3">isopentenyl-diphosphate Delta-isomerase</fullName>
        <ecNumber evidence="3">5.3.3.2</ecNumber>
    </recommendedName>
</protein>
<evidence type="ECO:0000313" key="9">
    <source>
        <dbReference type="Proteomes" id="UP000553632"/>
    </source>
</evidence>
<dbReference type="CDD" id="cd02885">
    <property type="entry name" value="NUDIX_IPP_Isomerase"/>
    <property type="match status" value="1"/>
</dbReference>
<comment type="caution">
    <text evidence="7">The sequence shown here is derived from an EMBL/GenBank/DDBJ whole genome shotgun (WGS) entry which is preliminary data.</text>
</comment>
<dbReference type="PANTHER" id="PTHR10885">
    <property type="entry name" value="ISOPENTENYL-DIPHOSPHATE DELTA-ISOMERASE"/>
    <property type="match status" value="1"/>
</dbReference>
<feature type="domain" description="Nudix hydrolase" evidence="6">
    <location>
        <begin position="55"/>
        <end position="208"/>
    </location>
</feature>
<dbReference type="EMBL" id="JABANO010026198">
    <property type="protein sequence ID" value="KAF4718954.1"/>
    <property type="molecule type" value="Genomic_DNA"/>
</dbReference>
<dbReference type="SUPFAM" id="SSF56784">
    <property type="entry name" value="HAD-like"/>
    <property type="match status" value="1"/>
</dbReference>
<dbReference type="InterPro" id="IPR023214">
    <property type="entry name" value="HAD_sf"/>
</dbReference>
<evidence type="ECO:0000259" key="6">
    <source>
        <dbReference type="PROSITE" id="PS51462"/>
    </source>
</evidence>
<dbReference type="Pfam" id="PF06941">
    <property type="entry name" value="NT5C"/>
    <property type="match status" value="1"/>
</dbReference>
<dbReference type="PANTHER" id="PTHR10885:SF0">
    <property type="entry name" value="ISOPENTENYL-DIPHOSPHATE DELTA-ISOMERASE"/>
    <property type="match status" value="1"/>
</dbReference>
<organism evidence="7 9">
    <name type="scientific">Perkinsus olseni</name>
    <name type="common">Perkinsus atlanticus</name>
    <dbReference type="NCBI Taxonomy" id="32597"/>
    <lineage>
        <taxon>Eukaryota</taxon>
        <taxon>Sar</taxon>
        <taxon>Alveolata</taxon>
        <taxon>Perkinsozoa</taxon>
        <taxon>Perkinsea</taxon>
        <taxon>Perkinsida</taxon>
        <taxon>Perkinsidae</taxon>
        <taxon>Perkinsus</taxon>
    </lineage>
</organism>
<dbReference type="SUPFAM" id="SSF55811">
    <property type="entry name" value="Nudix"/>
    <property type="match status" value="1"/>
</dbReference>